<reference evidence="14" key="4">
    <citation type="submission" date="2025-09" db="UniProtKB">
        <authorList>
            <consortium name="Ensembl"/>
        </authorList>
    </citation>
    <scope>IDENTIFICATION</scope>
</reference>
<comment type="similarity">
    <text evidence="2">Belongs to the fibulin family.</text>
</comment>
<keyword evidence="8" id="KW-0106">Calcium</keyword>
<evidence type="ECO:0000256" key="11">
    <source>
        <dbReference type="PROSITE-ProRule" id="PRU00076"/>
    </source>
</evidence>
<feature type="domain" description="EGF-like" evidence="13">
    <location>
        <begin position="449"/>
        <end position="486"/>
    </location>
</feature>
<dbReference type="SUPFAM" id="SSF57196">
    <property type="entry name" value="EGF/Laminin"/>
    <property type="match status" value="3"/>
</dbReference>
<dbReference type="PANTHER" id="PTHR24034:SF204">
    <property type="entry name" value="ADHESION G PROTEIN-COUPLED RECEPTOR E1"/>
    <property type="match status" value="1"/>
</dbReference>
<evidence type="ECO:0008006" key="16">
    <source>
        <dbReference type="Google" id="ProtNLM"/>
    </source>
</evidence>
<evidence type="ECO:0000256" key="2">
    <source>
        <dbReference type="ARBA" id="ARBA00006127"/>
    </source>
</evidence>
<dbReference type="FunFam" id="2.10.25.10:FF:000037">
    <property type="entry name" value="Signal peptide, CUB domain and EGF-like domain-containing 2"/>
    <property type="match status" value="1"/>
</dbReference>
<evidence type="ECO:0000259" key="12">
    <source>
        <dbReference type="PROSITE" id="PS01178"/>
    </source>
</evidence>
<keyword evidence="7" id="KW-0677">Repeat</keyword>
<name>F6ZRP3_CIOIN</name>
<evidence type="ECO:0000313" key="14">
    <source>
        <dbReference type="Ensembl" id="ENSCINP00000016246.3"/>
    </source>
</evidence>
<dbReference type="SMART" id="SM00181">
    <property type="entry name" value="EGF"/>
    <property type="match status" value="9"/>
</dbReference>
<dbReference type="SUPFAM" id="SSF57184">
    <property type="entry name" value="Growth factor receptor domain"/>
    <property type="match status" value="2"/>
</dbReference>
<dbReference type="Pfam" id="PF07645">
    <property type="entry name" value="EGF_CA"/>
    <property type="match status" value="8"/>
</dbReference>
<sequence>ALSHDSCHGIPVTVTSYTQICAVAQEKCCLEAEEQETCNRGVATARSMAVCDAPTSIRGQCEQDGFKSCCDCCALGLKAYGLSLSCSMEILAGEPCNSAYSECCRTGPLTTQPGDTSKLMEMYKTESQRDPFTGPRCATSNVCDHTCTDTSTGIQCSCREGYALEDDSVTCSDINECVLATHSCVEGQICFNTLGSFTCQRLISCGTGYELTDRNTCDDIDECQLNIDNCGDKLNCINIRGSFRCVAKSCDAGYFTDAVGGCIDIDECRSGDYICPSGTHCRNTHGSYVCDCPDGYVLSSDQQSCEDIDECILGAHECADGETCVNTEGSFNCIQRPSLTCTAGYEISDDGESCIDVNECDRGTHTCSSGSTCINEEGSFRCQDPIICTPGTRPSSNQRSCIDIDECEDPLIHQCGEGARCVNVPGSFRCECNRGYRTTFQGSRTRCQDINECALAAGERCMYRCRNSPGSYSCVCPSGYNLERFDGTCTDIDECNTNQHNCSRSETCFNTRGGFKCVEITCPAHYARLSNRKRCVRQSCKAATNKRSCIRLPKQISHHNISVRNNAAPGTTLFRMSLAKGYPKDRYYFMLTKGNEDMLFRASKRRFKKRKSGIVYATRKLTGPKDYVVDLTLKLYRKRRWATFISRLYIFVSEF</sequence>
<keyword evidence="10" id="KW-0325">Glycoprotein</keyword>
<dbReference type="CDD" id="cd00054">
    <property type="entry name" value="EGF_CA"/>
    <property type="match status" value="4"/>
</dbReference>
<dbReference type="GeneTree" id="ENSGT00940000164251"/>
<evidence type="ECO:0000256" key="1">
    <source>
        <dbReference type="ARBA" id="ARBA00004498"/>
    </source>
</evidence>
<dbReference type="InterPro" id="IPR009030">
    <property type="entry name" value="Growth_fac_rcpt_cys_sf"/>
</dbReference>
<dbReference type="PROSITE" id="PS01186">
    <property type="entry name" value="EGF_2"/>
    <property type="match status" value="2"/>
</dbReference>
<dbReference type="STRING" id="7719.ENSCINP00000016246"/>
<dbReference type="Gene3D" id="2.10.25.10">
    <property type="entry name" value="Laminin"/>
    <property type="match status" value="9"/>
</dbReference>
<reference evidence="15" key="1">
    <citation type="journal article" date="2002" name="Science">
        <title>The draft genome of Ciona intestinalis: insights into chordate and vertebrate origins.</title>
        <authorList>
            <person name="Dehal P."/>
            <person name="Satou Y."/>
            <person name="Campbell R.K."/>
            <person name="Chapman J."/>
            <person name="Degnan B."/>
            <person name="De Tomaso A."/>
            <person name="Davidson B."/>
            <person name="Di Gregorio A."/>
            <person name="Gelpke M."/>
            <person name="Goodstein D.M."/>
            <person name="Harafuji N."/>
            <person name="Hastings K.E."/>
            <person name="Ho I."/>
            <person name="Hotta K."/>
            <person name="Huang W."/>
            <person name="Kawashima T."/>
            <person name="Lemaire P."/>
            <person name="Martinez D."/>
            <person name="Meinertzhagen I.A."/>
            <person name="Necula S."/>
            <person name="Nonaka M."/>
            <person name="Putnam N."/>
            <person name="Rash S."/>
            <person name="Saiga H."/>
            <person name="Satake M."/>
            <person name="Terry A."/>
            <person name="Yamada L."/>
            <person name="Wang H.G."/>
            <person name="Awazu S."/>
            <person name="Azumi K."/>
            <person name="Boore J."/>
            <person name="Branno M."/>
            <person name="Chin-Bow S."/>
            <person name="DeSantis R."/>
            <person name="Doyle S."/>
            <person name="Francino P."/>
            <person name="Keys D.N."/>
            <person name="Haga S."/>
            <person name="Hayashi H."/>
            <person name="Hino K."/>
            <person name="Imai K.S."/>
            <person name="Inaba K."/>
            <person name="Kano S."/>
            <person name="Kobayashi K."/>
            <person name="Kobayashi M."/>
            <person name="Lee B.I."/>
            <person name="Makabe K.W."/>
            <person name="Manohar C."/>
            <person name="Matassi G."/>
            <person name="Medina M."/>
            <person name="Mochizuki Y."/>
            <person name="Mount S."/>
            <person name="Morishita T."/>
            <person name="Miura S."/>
            <person name="Nakayama A."/>
            <person name="Nishizaka S."/>
            <person name="Nomoto H."/>
            <person name="Ohta F."/>
            <person name="Oishi K."/>
            <person name="Rigoutsos I."/>
            <person name="Sano M."/>
            <person name="Sasaki A."/>
            <person name="Sasakura Y."/>
            <person name="Shoguchi E."/>
            <person name="Shin-i T."/>
            <person name="Spagnuolo A."/>
            <person name="Stainier D."/>
            <person name="Suzuki M.M."/>
            <person name="Tassy O."/>
            <person name="Takatori N."/>
            <person name="Tokuoka M."/>
            <person name="Yagi K."/>
            <person name="Yoshizaki F."/>
            <person name="Wada S."/>
            <person name="Zhang C."/>
            <person name="Hyatt P.D."/>
            <person name="Larimer F."/>
            <person name="Detter C."/>
            <person name="Doggett N."/>
            <person name="Glavina T."/>
            <person name="Hawkins T."/>
            <person name="Richardson P."/>
            <person name="Lucas S."/>
            <person name="Kohara Y."/>
            <person name="Levine M."/>
            <person name="Satoh N."/>
            <person name="Rokhsar D.S."/>
        </authorList>
    </citation>
    <scope>NUCLEOTIDE SEQUENCE [LARGE SCALE GENOMIC DNA]</scope>
</reference>
<organism evidence="14 15">
    <name type="scientific">Ciona intestinalis</name>
    <name type="common">Transparent sea squirt</name>
    <name type="synonym">Ascidia intestinalis</name>
    <dbReference type="NCBI Taxonomy" id="7719"/>
    <lineage>
        <taxon>Eukaryota</taxon>
        <taxon>Metazoa</taxon>
        <taxon>Chordata</taxon>
        <taxon>Tunicata</taxon>
        <taxon>Ascidiacea</taxon>
        <taxon>Phlebobranchia</taxon>
        <taxon>Cionidae</taxon>
        <taxon>Ciona</taxon>
    </lineage>
</organism>
<evidence type="ECO:0000256" key="3">
    <source>
        <dbReference type="ARBA" id="ARBA00022525"/>
    </source>
</evidence>
<keyword evidence="4" id="KW-0272">Extracellular matrix</keyword>
<dbReference type="PROSITE" id="PS01177">
    <property type="entry name" value="ANAPHYLATOXIN_1"/>
    <property type="match status" value="1"/>
</dbReference>
<keyword evidence="15" id="KW-1185">Reference proteome</keyword>
<dbReference type="GO" id="GO:0005509">
    <property type="term" value="F:calcium ion binding"/>
    <property type="evidence" value="ECO:0007669"/>
    <property type="project" value="InterPro"/>
</dbReference>
<dbReference type="EMBL" id="EAAA01000276">
    <property type="status" value="NOT_ANNOTATED_CDS"/>
    <property type="molecule type" value="Genomic_DNA"/>
</dbReference>
<dbReference type="HOGENOM" id="CLU_004826_1_1_1"/>
<feature type="domain" description="EGF-like" evidence="13">
    <location>
        <begin position="403"/>
        <end position="448"/>
    </location>
</feature>
<dbReference type="FunFam" id="2.10.25.10:FF:000005">
    <property type="entry name" value="Fibrillin 2"/>
    <property type="match status" value="1"/>
</dbReference>
<dbReference type="PROSITE" id="PS00010">
    <property type="entry name" value="ASX_HYDROXYL"/>
    <property type="match status" value="3"/>
</dbReference>
<dbReference type="InterPro" id="IPR055088">
    <property type="entry name" value="Fibulin_C"/>
</dbReference>
<dbReference type="InterPro" id="IPR000020">
    <property type="entry name" value="Anaphylatoxin/fibulin"/>
</dbReference>
<dbReference type="InParanoid" id="F6ZRP3"/>
<evidence type="ECO:0000256" key="7">
    <source>
        <dbReference type="ARBA" id="ARBA00022737"/>
    </source>
</evidence>
<comment type="caution">
    <text evidence="11">Lacks conserved residue(s) required for the propagation of feature annotation.</text>
</comment>
<evidence type="ECO:0000256" key="9">
    <source>
        <dbReference type="ARBA" id="ARBA00023157"/>
    </source>
</evidence>
<feature type="domain" description="EGF-like" evidence="13">
    <location>
        <begin position="264"/>
        <end position="306"/>
    </location>
</feature>
<keyword evidence="5 11" id="KW-0245">EGF-like domain</keyword>
<dbReference type="InterPro" id="IPR049883">
    <property type="entry name" value="NOTCH1_EGF-like"/>
</dbReference>
<accession>F6ZRP3</accession>
<evidence type="ECO:0000256" key="8">
    <source>
        <dbReference type="ARBA" id="ARBA00022837"/>
    </source>
</evidence>
<dbReference type="AlphaFoldDB" id="F6ZRP3"/>
<keyword evidence="6" id="KW-0732">Signal</keyword>
<feature type="domain" description="Anaphylatoxin-like" evidence="12">
    <location>
        <begin position="72"/>
        <end position="104"/>
    </location>
</feature>
<evidence type="ECO:0000259" key="13">
    <source>
        <dbReference type="PROSITE" id="PS50026"/>
    </source>
</evidence>
<evidence type="ECO:0000256" key="10">
    <source>
        <dbReference type="ARBA" id="ARBA00023180"/>
    </source>
</evidence>
<dbReference type="GO" id="GO:0005576">
    <property type="term" value="C:extracellular region"/>
    <property type="evidence" value="ECO:0007669"/>
    <property type="project" value="InterPro"/>
</dbReference>
<evidence type="ECO:0000256" key="5">
    <source>
        <dbReference type="ARBA" id="ARBA00022536"/>
    </source>
</evidence>
<dbReference type="OMA" id="RITSYHL"/>
<comment type="subcellular location">
    <subcellularLocation>
        <location evidence="1">Secreted</location>
        <location evidence="1">Extracellular space</location>
        <location evidence="1">Extracellular matrix</location>
    </subcellularLocation>
</comment>
<dbReference type="FunCoup" id="F6ZRP3">
    <property type="interactions" value="2"/>
</dbReference>
<dbReference type="Proteomes" id="UP000008144">
    <property type="component" value="Chromosome 1"/>
</dbReference>
<dbReference type="PROSITE" id="PS01178">
    <property type="entry name" value="ANAPHYLATOXIN_2"/>
    <property type="match status" value="1"/>
</dbReference>
<dbReference type="Pfam" id="PF22914">
    <property type="entry name" value="Fibulin_C"/>
    <property type="match status" value="1"/>
</dbReference>
<dbReference type="InterPro" id="IPR000152">
    <property type="entry name" value="EGF-type_Asp/Asn_hydroxyl_site"/>
</dbReference>
<dbReference type="FunFam" id="2.10.25.10:FF:000038">
    <property type="entry name" value="Fibrillin 2"/>
    <property type="match status" value="5"/>
</dbReference>
<evidence type="ECO:0000256" key="4">
    <source>
        <dbReference type="ARBA" id="ARBA00022530"/>
    </source>
</evidence>
<dbReference type="PANTHER" id="PTHR24034">
    <property type="entry name" value="EGF-LIKE DOMAIN-CONTAINING PROTEIN"/>
    <property type="match status" value="1"/>
</dbReference>
<proteinExistence type="inferred from homology"/>
<reference evidence="14" key="2">
    <citation type="journal article" date="2008" name="Genome Biol.">
        <title>Improved genome assembly and evidence-based global gene model set for the chordate Ciona intestinalis: new insight into intron and operon populations.</title>
        <authorList>
            <person name="Satou Y."/>
            <person name="Mineta K."/>
            <person name="Ogasawara M."/>
            <person name="Sasakura Y."/>
            <person name="Shoguchi E."/>
            <person name="Ueno K."/>
            <person name="Yamada L."/>
            <person name="Matsumoto J."/>
            <person name="Wasserscheid J."/>
            <person name="Dewar K."/>
            <person name="Wiley G.B."/>
            <person name="Macmil S.L."/>
            <person name="Roe B.A."/>
            <person name="Zeller R.W."/>
            <person name="Hastings K.E."/>
            <person name="Lemaire P."/>
            <person name="Lindquist E."/>
            <person name="Endo T."/>
            <person name="Hotta K."/>
            <person name="Inaba K."/>
        </authorList>
    </citation>
    <scope>NUCLEOTIDE SEQUENCE [LARGE SCALE GENOMIC DNA]</scope>
    <source>
        <strain evidence="14">wild type</strain>
    </source>
</reference>
<reference evidence="14" key="3">
    <citation type="submission" date="2025-08" db="UniProtKB">
        <authorList>
            <consortium name="Ensembl"/>
        </authorList>
    </citation>
    <scope>IDENTIFICATION</scope>
</reference>
<evidence type="ECO:0000313" key="15">
    <source>
        <dbReference type="Proteomes" id="UP000008144"/>
    </source>
</evidence>
<dbReference type="PROSITE" id="PS01187">
    <property type="entry name" value="EGF_CA"/>
    <property type="match status" value="2"/>
</dbReference>
<protein>
    <recommendedName>
        <fullName evidence="16">Fibulin-1</fullName>
    </recommendedName>
</protein>
<dbReference type="SMART" id="SM00179">
    <property type="entry name" value="EGF_CA"/>
    <property type="match status" value="9"/>
</dbReference>
<dbReference type="PROSITE" id="PS50026">
    <property type="entry name" value="EGF_3"/>
    <property type="match status" value="3"/>
</dbReference>
<evidence type="ECO:0000256" key="6">
    <source>
        <dbReference type="ARBA" id="ARBA00022729"/>
    </source>
</evidence>
<dbReference type="InterPro" id="IPR050751">
    <property type="entry name" value="ECM_structural_protein"/>
</dbReference>
<keyword evidence="3" id="KW-0964">Secreted</keyword>
<keyword evidence="9" id="KW-1015">Disulfide bond</keyword>
<dbReference type="InterPro" id="IPR000742">
    <property type="entry name" value="EGF"/>
</dbReference>
<dbReference type="InterPro" id="IPR018097">
    <property type="entry name" value="EGF_Ca-bd_CS"/>
</dbReference>
<dbReference type="InterPro" id="IPR001881">
    <property type="entry name" value="EGF-like_Ca-bd_dom"/>
</dbReference>
<dbReference type="Ensembl" id="ENSCINT00000016246.3">
    <property type="protein sequence ID" value="ENSCINP00000016246.3"/>
    <property type="gene ID" value="ENSCING00000007940.3"/>
</dbReference>